<dbReference type="InterPro" id="IPR029044">
    <property type="entry name" value="Nucleotide-diphossugar_trans"/>
</dbReference>
<evidence type="ECO:0000313" key="3">
    <source>
        <dbReference type="Proteomes" id="UP001597641"/>
    </source>
</evidence>
<accession>A0ABW6BPC0</accession>
<dbReference type="InterPro" id="IPR050834">
    <property type="entry name" value="Glycosyltransf_2"/>
</dbReference>
<reference evidence="3" key="1">
    <citation type="journal article" date="2019" name="Int. J. Syst. Evol. Microbiol.">
        <title>The Global Catalogue of Microorganisms (GCM) 10K type strain sequencing project: providing services to taxonomists for standard genome sequencing and annotation.</title>
        <authorList>
            <consortium name="The Broad Institute Genomics Platform"/>
            <consortium name="The Broad Institute Genome Sequencing Center for Infectious Disease"/>
            <person name="Wu L."/>
            <person name="Ma J."/>
        </authorList>
    </citation>
    <scope>NUCLEOTIDE SEQUENCE [LARGE SCALE GENOMIC DNA]</scope>
    <source>
        <strain evidence="3">KCTC 23984</strain>
    </source>
</reference>
<dbReference type="Proteomes" id="UP001597641">
    <property type="component" value="Unassembled WGS sequence"/>
</dbReference>
<proteinExistence type="predicted"/>
<dbReference type="RefSeq" id="WP_377479937.1">
    <property type="nucleotide sequence ID" value="NZ_JBHUOX010000001.1"/>
</dbReference>
<comment type="caution">
    <text evidence="2">The sequence shown here is derived from an EMBL/GenBank/DDBJ whole genome shotgun (WGS) entry which is preliminary data.</text>
</comment>
<organism evidence="2 3">
    <name type="scientific">Pontibacter toksunensis</name>
    <dbReference type="NCBI Taxonomy" id="1332631"/>
    <lineage>
        <taxon>Bacteria</taxon>
        <taxon>Pseudomonadati</taxon>
        <taxon>Bacteroidota</taxon>
        <taxon>Cytophagia</taxon>
        <taxon>Cytophagales</taxon>
        <taxon>Hymenobacteraceae</taxon>
        <taxon>Pontibacter</taxon>
    </lineage>
</organism>
<protein>
    <submittedName>
        <fullName evidence="2">Glycosyltransferase family 2 protein</fullName>
    </submittedName>
</protein>
<dbReference type="Pfam" id="PF00535">
    <property type="entry name" value="Glycos_transf_2"/>
    <property type="match status" value="1"/>
</dbReference>
<dbReference type="PANTHER" id="PTHR43685:SF2">
    <property type="entry name" value="GLYCOSYLTRANSFERASE 2-LIKE DOMAIN-CONTAINING PROTEIN"/>
    <property type="match status" value="1"/>
</dbReference>
<keyword evidence="3" id="KW-1185">Reference proteome</keyword>
<sequence length="300" mass="33979">MIPVYNCADFIPEALQSVLAQGIGEEQMQIEVVDDASTDADVEAIVKEIGGGRVCYYRQPENVGSLRNFETCINRARGRLVHLLHGDDRVKQGFYCKIALLFDKYPAAGAAFSNYLDINTDSNAIKLHKSLAEKDEILKDGLIKISEYQYIQYVSMVVRREVYENLGSFYGVVYGEDWEMWARIAKNYPIAYTPETLAEYRKHQGSISWPEYETGQNTRDLAHVLNIIENYLPADKKGIMCKSKKSCALFCLAKANVILAESHNTVAAMAQIKLALSLSRSPILYYHIAKFYIKLVLKTY</sequence>
<evidence type="ECO:0000313" key="2">
    <source>
        <dbReference type="EMBL" id="MFD2999066.1"/>
    </source>
</evidence>
<dbReference type="Gene3D" id="3.90.550.10">
    <property type="entry name" value="Spore Coat Polysaccharide Biosynthesis Protein SpsA, Chain A"/>
    <property type="match status" value="1"/>
</dbReference>
<dbReference type="PANTHER" id="PTHR43685">
    <property type="entry name" value="GLYCOSYLTRANSFERASE"/>
    <property type="match status" value="1"/>
</dbReference>
<dbReference type="SUPFAM" id="SSF53448">
    <property type="entry name" value="Nucleotide-diphospho-sugar transferases"/>
    <property type="match status" value="1"/>
</dbReference>
<feature type="domain" description="Glycosyltransferase 2-like" evidence="1">
    <location>
        <begin position="2"/>
        <end position="163"/>
    </location>
</feature>
<dbReference type="InterPro" id="IPR001173">
    <property type="entry name" value="Glyco_trans_2-like"/>
</dbReference>
<evidence type="ECO:0000259" key="1">
    <source>
        <dbReference type="Pfam" id="PF00535"/>
    </source>
</evidence>
<dbReference type="EMBL" id="JBHUOX010000001">
    <property type="protein sequence ID" value="MFD2999066.1"/>
    <property type="molecule type" value="Genomic_DNA"/>
</dbReference>
<name>A0ABW6BPC0_9BACT</name>
<gene>
    <name evidence="2" type="ORF">ACFS7Z_01735</name>
</gene>